<feature type="chain" id="PRO_5035197710" evidence="1">
    <location>
        <begin position="20"/>
        <end position="122"/>
    </location>
</feature>
<evidence type="ECO:0000313" key="2">
    <source>
        <dbReference type="EMBL" id="KAG7158934.1"/>
    </source>
</evidence>
<protein>
    <submittedName>
        <fullName evidence="2">Uncharacterized protein</fullName>
    </submittedName>
</protein>
<sequence>MRFVLVACVVASVVVGSTAQRPRIKIPSRIEMQVALQNPVTVDKALRCIEGLPCELPDSYAPLLRHLGPELILRRECPRRLCTPAQAKEAKWLMAQIQRRYPRKFNKTINTLLARNPHGFAG</sequence>
<organism evidence="2 3">
    <name type="scientific">Homarus americanus</name>
    <name type="common">American lobster</name>
    <dbReference type="NCBI Taxonomy" id="6706"/>
    <lineage>
        <taxon>Eukaryota</taxon>
        <taxon>Metazoa</taxon>
        <taxon>Ecdysozoa</taxon>
        <taxon>Arthropoda</taxon>
        <taxon>Crustacea</taxon>
        <taxon>Multicrustacea</taxon>
        <taxon>Malacostraca</taxon>
        <taxon>Eumalacostraca</taxon>
        <taxon>Eucarida</taxon>
        <taxon>Decapoda</taxon>
        <taxon>Pleocyemata</taxon>
        <taxon>Astacidea</taxon>
        <taxon>Nephropoidea</taxon>
        <taxon>Nephropidae</taxon>
        <taxon>Homarus</taxon>
    </lineage>
</organism>
<proteinExistence type="predicted"/>
<comment type="caution">
    <text evidence="2">The sequence shown here is derived from an EMBL/GenBank/DDBJ whole genome shotgun (WGS) entry which is preliminary data.</text>
</comment>
<keyword evidence="1" id="KW-0732">Signal</keyword>
<evidence type="ECO:0000256" key="1">
    <source>
        <dbReference type="SAM" id="SignalP"/>
    </source>
</evidence>
<dbReference type="AlphaFoldDB" id="A0A8J5JTJ0"/>
<dbReference type="EMBL" id="JAHLQT010034244">
    <property type="protein sequence ID" value="KAG7158934.1"/>
    <property type="molecule type" value="Genomic_DNA"/>
</dbReference>
<keyword evidence="3" id="KW-1185">Reference proteome</keyword>
<dbReference type="OrthoDB" id="6347708at2759"/>
<reference evidence="2" key="1">
    <citation type="journal article" date="2021" name="Sci. Adv.">
        <title>The American lobster genome reveals insights on longevity, neural, and immune adaptations.</title>
        <authorList>
            <person name="Polinski J.M."/>
            <person name="Zimin A.V."/>
            <person name="Clark K.F."/>
            <person name="Kohn A.B."/>
            <person name="Sadowski N."/>
            <person name="Timp W."/>
            <person name="Ptitsyn A."/>
            <person name="Khanna P."/>
            <person name="Romanova D.Y."/>
            <person name="Williams P."/>
            <person name="Greenwood S.J."/>
            <person name="Moroz L.L."/>
            <person name="Walt D.R."/>
            <person name="Bodnar A.G."/>
        </authorList>
    </citation>
    <scope>NUCLEOTIDE SEQUENCE</scope>
    <source>
        <strain evidence="2">GMGI-L3</strain>
    </source>
</reference>
<name>A0A8J5JTJ0_HOMAM</name>
<accession>A0A8J5JTJ0</accession>
<dbReference type="Proteomes" id="UP000747542">
    <property type="component" value="Unassembled WGS sequence"/>
</dbReference>
<evidence type="ECO:0000313" key="3">
    <source>
        <dbReference type="Proteomes" id="UP000747542"/>
    </source>
</evidence>
<gene>
    <name evidence="2" type="ORF">Hamer_G006312</name>
</gene>
<feature type="signal peptide" evidence="1">
    <location>
        <begin position="1"/>
        <end position="19"/>
    </location>
</feature>